<comment type="caution">
    <text evidence="2">The sequence shown here is derived from an EMBL/GenBank/DDBJ whole genome shotgun (WGS) entry which is preliminary data.</text>
</comment>
<dbReference type="EMBL" id="JBGOSP010000026">
    <property type="protein sequence ID" value="MFA3841541.1"/>
    <property type="molecule type" value="Genomic_DNA"/>
</dbReference>
<dbReference type="Proteomes" id="UP001571476">
    <property type="component" value="Unassembled WGS sequence"/>
</dbReference>
<sequence length="58" mass="6217">MTIGEVDAAPKDPKCVRSNADRAPTGRTECDNVRIVKVHGWWCTTTVSSVAQDVTGVS</sequence>
<evidence type="ECO:0000313" key="2">
    <source>
        <dbReference type="EMBL" id="MFA3841541.1"/>
    </source>
</evidence>
<proteinExistence type="predicted"/>
<protein>
    <submittedName>
        <fullName evidence="2">Uncharacterized protein</fullName>
    </submittedName>
</protein>
<gene>
    <name evidence="2" type="ORF">ACEG43_36020</name>
</gene>
<dbReference type="RefSeq" id="WP_372565731.1">
    <property type="nucleotide sequence ID" value="NZ_JBGOSP010000026.1"/>
</dbReference>
<reference evidence="2 3" key="1">
    <citation type="submission" date="2024-08" db="EMBL/GenBank/DDBJ databases">
        <title>Genome sequence of Streptomyces aureus CACIA-1.46HGO.</title>
        <authorList>
            <person name="Evangelista-Martinez Z."/>
        </authorList>
    </citation>
    <scope>NUCLEOTIDE SEQUENCE [LARGE SCALE GENOMIC DNA]</scope>
    <source>
        <strain evidence="2 3">CACIA-1.46HGO</strain>
    </source>
</reference>
<keyword evidence="3" id="KW-1185">Reference proteome</keyword>
<evidence type="ECO:0000256" key="1">
    <source>
        <dbReference type="SAM" id="MobiDB-lite"/>
    </source>
</evidence>
<accession>A0ABV4STK3</accession>
<feature type="region of interest" description="Disordered" evidence="1">
    <location>
        <begin position="1"/>
        <end position="24"/>
    </location>
</feature>
<organism evidence="2 3">
    <name type="scientific">Streptomyces aureus</name>
    <dbReference type="NCBI Taxonomy" id="193461"/>
    <lineage>
        <taxon>Bacteria</taxon>
        <taxon>Bacillati</taxon>
        <taxon>Actinomycetota</taxon>
        <taxon>Actinomycetes</taxon>
        <taxon>Kitasatosporales</taxon>
        <taxon>Streptomycetaceae</taxon>
        <taxon>Streptomyces</taxon>
    </lineage>
</organism>
<evidence type="ECO:0000313" key="3">
    <source>
        <dbReference type="Proteomes" id="UP001571476"/>
    </source>
</evidence>
<name>A0ABV4STK3_9ACTN</name>